<feature type="region of interest" description="Disordered" evidence="1">
    <location>
        <begin position="86"/>
        <end position="107"/>
    </location>
</feature>
<dbReference type="RefSeq" id="WP_189011878.1">
    <property type="nucleotide sequence ID" value="NZ_BMPP01000029.1"/>
</dbReference>
<dbReference type="EMBL" id="BMPP01000029">
    <property type="protein sequence ID" value="GGK41821.1"/>
    <property type="molecule type" value="Genomic_DNA"/>
</dbReference>
<evidence type="ECO:0000313" key="3">
    <source>
        <dbReference type="Proteomes" id="UP000647587"/>
    </source>
</evidence>
<proteinExistence type="predicted"/>
<accession>A0ABQ2F253</accession>
<comment type="caution">
    <text evidence="2">The sequence shown here is derived from an EMBL/GenBank/DDBJ whole genome shotgun (WGS) entry which is preliminary data.</text>
</comment>
<sequence length="107" mass="11466">MLAAPVTPVLDLRRTPAAAYHQTHGLLAQLCSDPVIPTTALALTLNVQRAEAREAEVWGSTRTRLAADARLPASDNFNVARRLRSELPSSAAARTPSSPRGPSVLTW</sequence>
<gene>
    <name evidence="2" type="ORF">GCM10008955_39530</name>
</gene>
<evidence type="ECO:0000313" key="2">
    <source>
        <dbReference type="EMBL" id="GGK41821.1"/>
    </source>
</evidence>
<feature type="compositionally biased region" description="Low complexity" evidence="1">
    <location>
        <begin position="88"/>
        <end position="107"/>
    </location>
</feature>
<dbReference type="Proteomes" id="UP000647587">
    <property type="component" value="Unassembled WGS sequence"/>
</dbReference>
<name>A0ABQ2F253_9DEIO</name>
<keyword evidence="3" id="KW-1185">Reference proteome</keyword>
<organism evidence="2 3">
    <name type="scientific">Deinococcus malanensis</name>
    <dbReference type="NCBI Taxonomy" id="1706855"/>
    <lineage>
        <taxon>Bacteria</taxon>
        <taxon>Thermotogati</taxon>
        <taxon>Deinococcota</taxon>
        <taxon>Deinococci</taxon>
        <taxon>Deinococcales</taxon>
        <taxon>Deinococcaceae</taxon>
        <taxon>Deinococcus</taxon>
    </lineage>
</organism>
<reference evidence="3" key="1">
    <citation type="journal article" date="2019" name="Int. J. Syst. Evol. Microbiol.">
        <title>The Global Catalogue of Microorganisms (GCM) 10K type strain sequencing project: providing services to taxonomists for standard genome sequencing and annotation.</title>
        <authorList>
            <consortium name="The Broad Institute Genomics Platform"/>
            <consortium name="The Broad Institute Genome Sequencing Center for Infectious Disease"/>
            <person name="Wu L."/>
            <person name="Ma J."/>
        </authorList>
    </citation>
    <scope>NUCLEOTIDE SEQUENCE [LARGE SCALE GENOMIC DNA]</scope>
    <source>
        <strain evidence="3">JCM 30331</strain>
    </source>
</reference>
<protein>
    <submittedName>
        <fullName evidence="2">Uncharacterized protein</fullName>
    </submittedName>
</protein>
<evidence type="ECO:0000256" key="1">
    <source>
        <dbReference type="SAM" id="MobiDB-lite"/>
    </source>
</evidence>